<evidence type="ECO:0000313" key="2">
    <source>
        <dbReference type="EMBL" id="JAH97375.1"/>
    </source>
</evidence>
<evidence type="ECO:0000256" key="1">
    <source>
        <dbReference type="SAM" id="SignalP"/>
    </source>
</evidence>
<reference evidence="2" key="2">
    <citation type="journal article" date="2015" name="Fish Shellfish Immunol.">
        <title>Early steps in the European eel (Anguilla anguilla)-Vibrio vulnificus interaction in the gills: Role of the RtxA13 toxin.</title>
        <authorList>
            <person name="Callol A."/>
            <person name="Pajuelo D."/>
            <person name="Ebbesson L."/>
            <person name="Teles M."/>
            <person name="MacKenzie S."/>
            <person name="Amaro C."/>
        </authorList>
    </citation>
    <scope>NUCLEOTIDE SEQUENCE</scope>
</reference>
<accession>A0A0E9X690</accession>
<organism evidence="2">
    <name type="scientific">Anguilla anguilla</name>
    <name type="common">European freshwater eel</name>
    <name type="synonym">Muraena anguilla</name>
    <dbReference type="NCBI Taxonomy" id="7936"/>
    <lineage>
        <taxon>Eukaryota</taxon>
        <taxon>Metazoa</taxon>
        <taxon>Chordata</taxon>
        <taxon>Craniata</taxon>
        <taxon>Vertebrata</taxon>
        <taxon>Euteleostomi</taxon>
        <taxon>Actinopterygii</taxon>
        <taxon>Neopterygii</taxon>
        <taxon>Teleostei</taxon>
        <taxon>Anguilliformes</taxon>
        <taxon>Anguillidae</taxon>
        <taxon>Anguilla</taxon>
    </lineage>
</organism>
<feature type="signal peptide" evidence="1">
    <location>
        <begin position="1"/>
        <end position="25"/>
    </location>
</feature>
<sequence>MLMMALEMKMHLINLWFLRVYTSEGAKKTKKTQKQNKPQINVAISFWKLPINSMSNQFDVMIVGKIYIQYMNNNNDEYTL</sequence>
<keyword evidence="1" id="KW-0732">Signal</keyword>
<dbReference type="EMBL" id="GBXM01011202">
    <property type="protein sequence ID" value="JAH97375.1"/>
    <property type="molecule type" value="Transcribed_RNA"/>
</dbReference>
<feature type="chain" id="PRO_5002435281" evidence="1">
    <location>
        <begin position="26"/>
        <end position="80"/>
    </location>
</feature>
<proteinExistence type="predicted"/>
<reference evidence="2" key="1">
    <citation type="submission" date="2014-11" db="EMBL/GenBank/DDBJ databases">
        <authorList>
            <person name="Amaro Gonzalez C."/>
        </authorList>
    </citation>
    <scope>NUCLEOTIDE SEQUENCE</scope>
</reference>
<name>A0A0E9X690_ANGAN</name>
<dbReference type="AlphaFoldDB" id="A0A0E9X690"/>
<protein>
    <submittedName>
        <fullName evidence="2">Uncharacterized protein</fullName>
    </submittedName>
</protein>